<comment type="caution">
    <text evidence="7">The sequence shown here is derived from an EMBL/GenBank/DDBJ whole genome shotgun (WGS) entry which is preliminary data.</text>
</comment>
<dbReference type="Gene3D" id="1.10.1740.10">
    <property type="match status" value="1"/>
</dbReference>
<dbReference type="InterPro" id="IPR013325">
    <property type="entry name" value="RNA_pol_sigma_r2"/>
</dbReference>
<dbReference type="AlphaFoldDB" id="A0A7W5AHQ7"/>
<dbReference type="SUPFAM" id="SSF88946">
    <property type="entry name" value="Sigma2 domain of RNA polymerase sigma factors"/>
    <property type="match status" value="1"/>
</dbReference>
<feature type="domain" description="RNA polymerase sigma-70 region 2" evidence="5">
    <location>
        <begin position="28"/>
        <end position="90"/>
    </location>
</feature>
<dbReference type="InterPro" id="IPR013249">
    <property type="entry name" value="RNA_pol_sigma70_r4_t2"/>
</dbReference>
<keyword evidence="3" id="KW-0731">Sigma factor</keyword>
<dbReference type="Proteomes" id="UP000590749">
    <property type="component" value="Unassembled WGS sequence"/>
</dbReference>
<keyword evidence="2" id="KW-0805">Transcription regulation</keyword>
<dbReference type="InterPro" id="IPR036388">
    <property type="entry name" value="WH-like_DNA-bd_sf"/>
</dbReference>
<evidence type="ECO:0000259" key="5">
    <source>
        <dbReference type="Pfam" id="PF04542"/>
    </source>
</evidence>
<comment type="similarity">
    <text evidence="1">Belongs to the sigma-70 factor family. ECF subfamily.</text>
</comment>
<dbReference type="EMBL" id="JACHXF010000008">
    <property type="protein sequence ID" value="MBB3096291.1"/>
    <property type="molecule type" value="Genomic_DNA"/>
</dbReference>
<evidence type="ECO:0000313" key="8">
    <source>
        <dbReference type="Proteomes" id="UP000590749"/>
    </source>
</evidence>
<reference evidence="7 8" key="1">
    <citation type="submission" date="2020-08" db="EMBL/GenBank/DDBJ databases">
        <title>Genomic Encyclopedia of Type Strains, Phase III (KMG-III): the genomes of soil and plant-associated and newly described type strains.</title>
        <authorList>
            <person name="Whitman W."/>
        </authorList>
    </citation>
    <scope>NUCLEOTIDE SEQUENCE [LARGE SCALE GENOMIC DNA]</scope>
    <source>
        <strain evidence="7 8">CECT 3287</strain>
    </source>
</reference>
<dbReference type="GO" id="GO:0016987">
    <property type="term" value="F:sigma factor activity"/>
    <property type="evidence" value="ECO:0007669"/>
    <property type="project" value="UniProtKB-KW"/>
</dbReference>
<dbReference type="SUPFAM" id="SSF88659">
    <property type="entry name" value="Sigma3 and sigma4 domains of RNA polymerase sigma factors"/>
    <property type="match status" value="1"/>
</dbReference>
<proteinExistence type="inferred from homology"/>
<evidence type="ECO:0000256" key="4">
    <source>
        <dbReference type="ARBA" id="ARBA00023163"/>
    </source>
</evidence>
<protein>
    <submittedName>
        <fullName evidence="7">RNA polymerase sigma-70 factor (ECF subfamily)</fullName>
    </submittedName>
</protein>
<dbReference type="NCBIfam" id="TIGR02937">
    <property type="entry name" value="sigma70-ECF"/>
    <property type="match status" value="1"/>
</dbReference>
<dbReference type="Pfam" id="PF08281">
    <property type="entry name" value="Sigma70_r4_2"/>
    <property type="match status" value="1"/>
</dbReference>
<dbReference type="PANTHER" id="PTHR43133:SF25">
    <property type="entry name" value="RNA POLYMERASE SIGMA FACTOR RFAY-RELATED"/>
    <property type="match status" value="1"/>
</dbReference>
<dbReference type="Gene3D" id="1.10.10.10">
    <property type="entry name" value="Winged helix-like DNA-binding domain superfamily/Winged helix DNA-binding domain"/>
    <property type="match status" value="1"/>
</dbReference>
<sequence length="176" mass="19529">MSGHDVESLARIASAGDLAALNVLLVTVRPEVLRVCSRLLTNREDAEEACQDTLLAVARGLPRFEGRSAFRTWMFRIATNRARSACRRNRADARTGRDDGLADISELRRTSVVAMTRVDLLEALKQLRPELAEALALRDVVGLSCAEIAVLHHVPEGTVKSRLHQARRQLRIRLTA</sequence>
<dbReference type="RefSeq" id="WP_183221753.1">
    <property type="nucleotide sequence ID" value="NZ_BMPW01000007.1"/>
</dbReference>
<evidence type="ECO:0000256" key="1">
    <source>
        <dbReference type="ARBA" id="ARBA00010641"/>
    </source>
</evidence>
<evidence type="ECO:0000256" key="2">
    <source>
        <dbReference type="ARBA" id="ARBA00023015"/>
    </source>
</evidence>
<dbReference type="InterPro" id="IPR039425">
    <property type="entry name" value="RNA_pol_sigma-70-like"/>
</dbReference>
<dbReference type="GO" id="GO:0006352">
    <property type="term" value="P:DNA-templated transcription initiation"/>
    <property type="evidence" value="ECO:0007669"/>
    <property type="project" value="InterPro"/>
</dbReference>
<dbReference type="GO" id="GO:0003677">
    <property type="term" value="F:DNA binding"/>
    <property type="evidence" value="ECO:0007669"/>
    <property type="project" value="InterPro"/>
</dbReference>
<evidence type="ECO:0000256" key="3">
    <source>
        <dbReference type="ARBA" id="ARBA00023082"/>
    </source>
</evidence>
<keyword evidence="4" id="KW-0804">Transcription</keyword>
<evidence type="ECO:0000313" key="7">
    <source>
        <dbReference type="EMBL" id="MBB3096291.1"/>
    </source>
</evidence>
<dbReference type="InterPro" id="IPR014284">
    <property type="entry name" value="RNA_pol_sigma-70_dom"/>
</dbReference>
<dbReference type="PANTHER" id="PTHR43133">
    <property type="entry name" value="RNA POLYMERASE ECF-TYPE SIGMA FACTO"/>
    <property type="match status" value="1"/>
</dbReference>
<keyword evidence="8" id="KW-1185">Reference proteome</keyword>
<evidence type="ECO:0000259" key="6">
    <source>
        <dbReference type="Pfam" id="PF08281"/>
    </source>
</evidence>
<feature type="domain" description="RNA polymerase sigma factor 70 region 4 type 2" evidence="6">
    <location>
        <begin position="118"/>
        <end position="170"/>
    </location>
</feature>
<gene>
    <name evidence="7" type="ORF">FHR83_003961</name>
</gene>
<accession>A0A7W5AHQ7</accession>
<dbReference type="InterPro" id="IPR007627">
    <property type="entry name" value="RNA_pol_sigma70_r2"/>
</dbReference>
<organism evidence="7 8">
    <name type="scientific">Actinoplanes campanulatus</name>
    <dbReference type="NCBI Taxonomy" id="113559"/>
    <lineage>
        <taxon>Bacteria</taxon>
        <taxon>Bacillati</taxon>
        <taxon>Actinomycetota</taxon>
        <taxon>Actinomycetes</taxon>
        <taxon>Micromonosporales</taxon>
        <taxon>Micromonosporaceae</taxon>
        <taxon>Actinoplanes</taxon>
    </lineage>
</organism>
<dbReference type="InterPro" id="IPR013324">
    <property type="entry name" value="RNA_pol_sigma_r3/r4-like"/>
</dbReference>
<dbReference type="CDD" id="cd06171">
    <property type="entry name" value="Sigma70_r4"/>
    <property type="match status" value="1"/>
</dbReference>
<name>A0A7W5AHQ7_9ACTN</name>
<dbReference type="Pfam" id="PF04542">
    <property type="entry name" value="Sigma70_r2"/>
    <property type="match status" value="1"/>
</dbReference>